<accession>A0A2H0VHF0</accession>
<dbReference type="EC" id="2.4.99.28" evidence="14"/>
<comment type="caution">
    <text evidence="17">The sequence shown here is derived from an EMBL/GenBank/DDBJ whole genome shotgun (WGS) entry which is preliminary data.</text>
</comment>
<protein>
    <recommendedName>
        <fullName evidence="12">Probable peptidoglycan glycosyltransferase FtsW</fullName>
        <ecNumber evidence="14">2.4.99.28</ecNumber>
    </recommendedName>
    <alternativeName>
        <fullName evidence="13">Cell division protein FtsW</fullName>
    </alternativeName>
    <alternativeName>
        <fullName evidence="10">Cell wall polymerase</fullName>
    </alternativeName>
    <alternativeName>
        <fullName evidence="9">Peptidoglycan polymerase</fullName>
    </alternativeName>
</protein>
<feature type="transmembrane region" description="Helical" evidence="16">
    <location>
        <begin position="12"/>
        <end position="31"/>
    </location>
</feature>
<dbReference type="Proteomes" id="UP000230776">
    <property type="component" value="Unassembled WGS sequence"/>
</dbReference>
<keyword evidence="6" id="KW-0573">Peptidoglycan synthesis</keyword>
<comment type="catalytic activity">
    <reaction evidence="15">
        <text>[GlcNAc-(1-&gt;4)-Mur2Ac(oyl-L-Ala-gamma-D-Glu-L-Lys-D-Ala-D-Ala)](n)-di-trans,octa-cis-undecaprenyl diphosphate + beta-D-GlcNAc-(1-&gt;4)-Mur2Ac(oyl-L-Ala-gamma-D-Glu-L-Lys-D-Ala-D-Ala)-di-trans,octa-cis-undecaprenyl diphosphate = [GlcNAc-(1-&gt;4)-Mur2Ac(oyl-L-Ala-gamma-D-Glu-L-Lys-D-Ala-D-Ala)](n+1)-di-trans,octa-cis-undecaprenyl diphosphate + di-trans,octa-cis-undecaprenyl diphosphate + H(+)</text>
        <dbReference type="Rhea" id="RHEA:23708"/>
        <dbReference type="Rhea" id="RHEA-COMP:9602"/>
        <dbReference type="Rhea" id="RHEA-COMP:9603"/>
        <dbReference type="ChEBI" id="CHEBI:15378"/>
        <dbReference type="ChEBI" id="CHEBI:58405"/>
        <dbReference type="ChEBI" id="CHEBI:60033"/>
        <dbReference type="ChEBI" id="CHEBI:78435"/>
        <dbReference type="EC" id="2.4.99.28"/>
    </reaction>
</comment>
<dbReference type="GO" id="GO:0051301">
    <property type="term" value="P:cell division"/>
    <property type="evidence" value="ECO:0007669"/>
    <property type="project" value="InterPro"/>
</dbReference>
<evidence type="ECO:0000313" key="17">
    <source>
        <dbReference type="EMBL" id="PIR98511.1"/>
    </source>
</evidence>
<feature type="transmembrane region" description="Helical" evidence="16">
    <location>
        <begin position="80"/>
        <end position="99"/>
    </location>
</feature>
<feature type="transmembrane region" description="Helical" evidence="16">
    <location>
        <begin position="190"/>
        <end position="212"/>
    </location>
</feature>
<evidence type="ECO:0000256" key="1">
    <source>
        <dbReference type="ARBA" id="ARBA00004141"/>
    </source>
</evidence>
<feature type="transmembrane region" description="Helical" evidence="16">
    <location>
        <begin position="167"/>
        <end position="183"/>
    </location>
</feature>
<proteinExistence type="inferred from homology"/>
<keyword evidence="2" id="KW-0328">Glycosyltransferase</keyword>
<keyword evidence="4 16" id="KW-0812">Transmembrane</keyword>
<dbReference type="GO" id="GO:0032153">
    <property type="term" value="C:cell division site"/>
    <property type="evidence" value="ECO:0007669"/>
    <property type="project" value="TreeGrafter"/>
</dbReference>
<keyword evidence="5" id="KW-0133">Cell shape</keyword>
<evidence type="ECO:0000256" key="6">
    <source>
        <dbReference type="ARBA" id="ARBA00022984"/>
    </source>
</evidence>
<dbReference type="InterPro" id="IPR001182">
    <property type="entry name" value="FtsW/RodA"/>
</dbReference>
<feature type="transmembrane region" description="Helical" evidence="16">
    <location>
        <begin position="141"/>
        <end position="161"/>
    </location>
</feature>
<evidence type="ECO:0000256" key="10">
    <source>
        <dbReference type="ARBA" id="ARBA00033270"/>
    </source>
</evidence>
<evidence type="ECO:0000256" key="15">
    <source>
        <dbReference type="ARBA" id="ARBA00049902"/>
    </source>
</evidence>
<evidence type="ECO:0000256" key="4">
    <source>
        <dbReference type="ARBA" id="ARBA00022692"/>
    </source>
</evidence>
<evidence type="ECO:0000256" key="12">
    <source>
        <dbReference type="ARBA" id="ARBA00041185"/>
    </source>
</evidence>
<evidence type="ECO:0000256" key="13">
    <source>
        <dbReference type="ARBA" id="ARBA00041418"/>
    </source>
</evidence>
<dbReference type="GO" id="GO:0009252">
    <property type="term" value="P:peptidoglycan biosynthetic process"/>
    <property type="evidence" value="ECO:0007669"/>
    <property type="project" value="UniProtKB-KW"/>
</dbReference>
<keyword evidence="3" id="KW-0808">Transferase</keyword>
<evidence type="ECO:0000256" key="8">
    <source>
        <dbReference type="ARBA" id="ARBA00023136"/>
    </source>
</evidence>
<evidence type="ECO:0000256" key="9">
    <source>
        <dbReference type="ARBA" id="ARBA00032370"/>
    </source>
</evidence>
<evidence type="ECO:0000256" key="5">
    <source>
        <dbReference type="ARBA" id="ARBA00022960"/>
    </source>
</evidence>
<comment type="subcellular location">
    <subcellularLocation>
        <location evidence="1">Membrane</location>
        <topology evidence="1">Multi-pass membrane protein</topology>
    </subcellularLocation>
</comment>
<keyword evidence="7 16" id="KW-1133">Transmembrane helix</keyword>
<dbReference type="EMBL" id="PFAG01000014">
    <property type="protein sequence ID" value="PIR98511.1"/>
    <property type="molecule type" value="Genomic_DNA"/>
</dbReference>
<dbReference type="GO" id="GO:0015648">
    <property type="term" value="F:lipid-linked peptidoglycan transporter activity"/>
    <property type="evidence" value="ECO:0007669"/>
    <property type="project" value="TreeGrafter"/>
</dbReference>
<gene>
    <name evidence="17" type="ORF">COT88_01655</name>
</gene>
<evidence type="ECO:0000313" key="18">
    <source>
        <dbReference type="Proteomes" id="UP000230776"/>
    </source>
</evidence>
<dbReference type="GO" id="GO:0008955">
    <property type="term" value="F:peptidoglycan glycosyltransferase activity"/>
    <property type="evidence" value="ECO:0007669"/>
    <property type="project" value="UniProtKB-EC"/>
</dbReference>
<sequence>MPKRNALKIDYLLLATFLILLGIGLTVLASASSDLGKIDFNDPYHFLRDQIIIGLGIGGIGFLLGLFIDYKVYKKLAPIILFGSVGLLLITFTPLGTTLGGAQRWITIGSFTIQPSELLKMTMIIYLAAWLSNSHINRIKSFSEGLIPFLSIVGFVSLLLLFQKSTSAAVVIGVSSLFLYFVAGAKWKFVFMVIALGVFLLTIFVVITPYRLDRVKTFLDPSQDTQGSSYQANQALTIVGSGGFFGVGFGQSSAKAHLPERIGDSIFAIIAEEFGYLGVTVVGTLFFTMVGRAFFISKKIKDRFGRLLIIGLATVIGFQAFVHMGAASALLPTTGVPLPFISFGSFSLAVFMTMVGIMLSVQRNG</sequence>
<dbReference type="AlphaFoldDB" id="A0A2H0VHF0"/>
<feature type="transmembrane region" description="Helical" evidence="16">
    <location>
        <begin position="338"/>
        <end position="361"/>
    </location>
</feature>
<organism evidence="17 18">
    <name type="scientific">Candidatus Colwellbacteria bacterium CG10_big_fil_rev_8_21_14_0_10_41_28</name>
    <dbReference type="NCBI Taxonomy" id="1974539"/>
    <lineage>
        <taxon>Bacteria</taxon>
        <taxon>Candidatus Colwelliibacteriota</taxon>
    </lineage>
</organism>
<dbReference type="PANTHER" id="PTHR30474">
    <property type="entry name" value="CELL CYCLE PROTEIN"/>
    <property type="match status" value="1"/>
</dbReference>
<reference evidence="18" key="1">
    <citation type="submission" date="2017-09" db="EMBL/GenBank/DDBJ databases">
        <title>Depth-based differentiation of microbial function through sediment-hosted aquifers and enrichment of novel symbionts in the deep terrestrial subsurface.</title>
        <authorList>
            <person name="Probst A.J."/>
            <person name="Ladd B."/>
            <person name="Jarett J.K."/>
            <person name="Geller-Mcgrath D.E."/>
            <person name="Sieber C.M.K."/>
            <person name="Emerson J.B."/>
            <person name="Anantharaman K."/>
            <person name="Thomas B.C."/>
            <person name="Malmstrom R."/>
            <person name="Stieglmeier M."/>
            <person name="Klingl A."/>
            <person name="Woyke T."/>
            <person name="Ryan C.M."/>
            <person name="Banfield J.F."/>
        </authorList>
    </citation>
    <scope>NUCLEOTIDE SEQUENCE [LARGE SCALE GENOMIC DNA]</scope>
</reference>
<evidence type="ECO:0000256" key="3">
    <source>
        <dbReference type="ARBA" id="ARBA00022679"/>
    </source>
</evidence>
<feature type="transmembrane region" description="Helical" evidence="16">
    <location>
        <begin position="274"/>
        <end position="295"/>
    </location>
</feature>
<evidence type="ECO:0000256" key="2">
    <source>
        <dbReference type="ARBA" id="ARBA00022676"/>
    </source>
</evidence>
<evidence type="ECO:0000256" key="16">
    <source>
        <dbReference type="SAM" id="Phobius"/>
    </source>
</evidence>
<dbReference type="GO" id="GO:0008360">
    <property type="term" value="P:regulation of cell shape"/>
    <property type="evidence" value="ECO:0007669"/>
    <property type="project" value="UniProtKB-KW"/>
</dbReference>
<dbReference type="Pfam" id="PF01098">
    <property type="entry name" value="FTSW_RODA_SPOVE"/>
    <property type="match status" value="1"/>
</dbReference>
<evidence type="ECO:0000256" key="7">
    <source>
        <dbReference type="ARBA" id="ARBA00022989"/>
    </source>
</evidence>
<evidence type="ECO:0000256" key="11">
    <source>
        <dbReference type="ARBA" id="ARBA00038053"/>
    </source>
</evidence>
<dbReference type="GO" id="GO:0005886">
    <property type="term" value="C:plasma membrane"/>
    <property type="evidence" value="ECO:0007669"/>
    <property type="project" value="TreeGrafter"/>
</dbReference>
<keyword evidence="8 16" id="KW-0472">Membrane</keyword>
<name>A0A2H0VHF0_9BACT</name>
<feature type="transmembrane region" description="Helical" evidence="16">
    <location>
        <begin position="51"/>
        <end position="68"/>
    </location>
</feature>
<comment type="similarity">
    <text evidence="11">Belongs to the SEDS family. FtsW subfamily.</text>
</comment>
<evidence type="ECO:0000256" key="14">
    <source>
        <dbReference type="ARBA" id="ARBA00044770"/>
    </source>
</evidence>
<dbReference type="PANTHER" id="PTHR30474:SF2">
    <property type="entry name" value="PEPTIDOGLYCAN GLYCOSYLTRANSFERASE FTSW-RELATED"/>
    <property type="match status" value="1"/>
</dbReference>
<feature type="transmembrane region" description="Helical" evidence="16">
    <location>
        <begin position="307"/>
        <end position="326"/>
    </location>
</feature>
<feature type="transmembrane region" description="Helical" evidence="16">
    <location>
        <begin position="105"/>
        <end position="129"/>
    </location>
</feature>